<dbReference type="STRING" id="1817772.A2527_08605"/>
<gene>
    <name evidence="1" type="ORF">A2527_08605</name>
</gene>
<accession>A0A1F6GAT6</accession>
<protein>
    <submittedName>
        <fullName evidence="1">Uncharacterized protein</fullName>
    </submittedName>
</protein>
<reference evidence="1 2" key="1">
    <citation type="journal article" date="2016" name="Nat. Commun.">
        <title>Thousands of microbial genomes shed light on interconnected biogeochemical processes in an aquifer system.</title>
        <authorList>
            <person name="Anantharaman K."/>
            <person name="Brown C.T."/>
            <person name="Hug L.A."/>
            <person name="Sharon I."/>
            <person name="Castelle C.J."/>
            <person name="Probst A.J."/>
            <person name="Thomas B.C."/>
            <person name="Singh A."/>
            <person name="Wilkins M.J."/>
            <person name="Karaoz U."/>
            <person name="Brodie E.L."/>
            <person name="Williams K.H."/>
            <person name="Hubbard S.S."/>
            <person name="Banfield J.F."/>
        </authorList>
    </citation>
    <scope>NUCLEOTIDE SEQUENCE [LARGE SCALE GENOMIC DNA]</scope>
</reference>
<dbReference type="InterPro" id="IPR005651">
    <property type="entry name" value="Trm112-like"/>
</dbReference>
<evidence type="ECO:0000313" key="1">
    <source>
        <dbReference type="EMBL" id="OGG95223.1"/>
    </source>
</evidence>
<sequence>MTQASWAVRIGEKPIKKWPMDPDFLALLACPQCKGELTEVTEPEFGLVCPACRLRFPVKEQIPVLLLEEASPHF</sequence>
<organism evidence="1 2">
    <name type="scientific">Candidatus Lambdaproteobacteria bacterium RIFOXYD2_FULL_50_16</name>
    <dbReference type="NCBI Taxonomy" id="1817772"/>
    <lineage>
        <taxon>Bacteria</taxon>
        <taxon>Pseudomonadati</taxon>
        <taxon>Pseudomonadota</taxon>
        <taxon>Candidatus Lambdaproteobacteria</taxon>
    </lineage>
</organism>
<name>A0A1F6GAT6_9PROT</name>
<evidence type="ECO:0000313" key="2">
    <source>
        <dbReference type="Proteomes" id="UP000178449"/>
    </source>
</evidence>
<dbReference type="AlphaFoldDB" id="A0A1F6GAT6"/>
<dbReference type="Pfam" id="PF03966">
    <property type="entry name" value="Trm112p"/>
    <property type="match status" value="1"/>
</dbReference>
<dbReference type="Gene3D" id="2.20.25.10">
    <property type="match status" value="1"/>
</dbReference>
<dbReference type="Proteomes" id="UP000178449">
    <property type="component" value="Unassembled WGS sequence"/>
</dbReference>
<proteinExistence type="predicted"/>
<dbReference type="EMBL" id="MFNE01000026">
    <property type="protein sequence ID" value="OGG95223.1"/>
    <property type="molecule type" value="Genomic_DNA"/>
</dbReference>
<dbReference type="SUPFAM" id="SSF158997">
    <property type="entry name" value="Trm112p-like"/>
    <property type="match status" value="1"/>
</dbReference>
<comment type="caution">
    <text evidence="1">The sequence shown here is derived from an EMBL/GenBank/DDBJ whole genome shotgun (WGS) entry which is preliminary data.</text>
</comment>